<keyword evidence="9" id="KW-0720">Serine protease</keyword>
<evidence type="ECO:0000256" key="3">
    <source>
        <dbReference type="ARBA" id="ARBA00022729"/>
    </source>
</evidence>
<keyword evidence="13" id="KW-1185">Reference proteome</keyword>
<dbReference type="GO" id="GO:0006508">
    <property type="term" value="P:proteolysis"/>
    <property type="evidence" value="ECO:0007669"/>
    <property type="project" value="UniProtKB-KW"/>
</dbReference>
<dbReference type="PANTHER" id="PTHR24252">
    <property type="entry name" value="ACROSIN-RELATED"/>
    <property type="match status" value="1"/>
</dbReference>
<dbReference type="InterPro" id="IPR018114">
    <property type="entry name" value="TRYPSIN_HIS"/>
</dbReference>
<organism evidence="12 13">
    <name type="scientific">Glossina morsitans morsitans</name>
    <name type="common">Savannah tsetse fly</name>
    <dbReference type="NCBI Taxonomy" id="37546"/>
    <lineage>
        <taxon>Eukaryota</taxon>
        <taxon>Metazoa</taxon>
        <taxon>Ecdysozoa</taxon>
        <taxon>Arthropoda</taxon>
        <taxon>Hexapoda</taxon>
        <taxon>Insecta</taxon>
        <taxon>Pterygota</taxon>
        <taxon>Neoptera</taxon>
        <taxon>Endopterygota</taxon>
        <taxon>Diptera</taxon>
        <taxon>Brachycera</taxon>
        <taxon>Muscomorpha</taxon>
        <taxon>Hippoboscoidea</taxon>
        <taxon>Glossinidae</taxon>
        <taxon>Glossina</taxon>
    </lineage>
</organism>
<keyword evidence="3 10" id="KW-0732">Signal</keyword>
<dbReference type="EMBL" id="CCAG010000991">
    <property type="status" value="NOT_ANNOTATED_CDS"/>
    <property type="molecule type" value="Genomic_DNA"/>
</dbReference>
<keyword evidence="4" id="KW-0106">Calcium</keyword>
<dbReference type="PROSITE" id="PS00134">
    <property type="entry name" value="TRYPSIN_HIS"/>
    <property type="match status" value="1"/>
</dbReference>
<dbReference type="PROSITE" id="PS00135">
    <property type="entry name" value="TRYPSIN_SER"/>
    <property type="match status" value="1"/>
</dbReference>
<dbReference type="FunFam" id="2.40.10.10:FF:000054">
    <property type="entry name" value="Complement C1r subcomponent"/>
    <property type="match status" value="1"/>
</dbReference>
<keyword evidence="2" id="KW-0964">Secreted</keyword>
<sequence>MQLLLNLALITSMFTFNLMHLIEAALYKDDPCFTKSEVGLCKPWAECPTIKNLLESGAYKLKEVENCGYDVKEEIICCPRLKTDVKISDTTDRTGTSIRPTNISVSDNSERAAVRACKKLETRERPAHLTPHILEGVPAALGEFPHMAGIGYSRSIGDDSPPYNVRCGGALISARFVLTAAHCVASRDNVPKAVVLGVVNFNDPEEMSAALQIKIKETHIHDNYTSSTTYNDIALLELEQDVEYSAFVYPSCLHIDENDPSESETLLVTGWGTVNTATRASSDILLKVNLDIKPLASCNEIFAKYGSDRRLTQGVIKTLLCAGDKEAKKDACSGDSGGPLNLVIDDSYRQYRIVGIVSSGFGCGTSIPGLYTRVALFLDYIEKIQQVFKNINTISTYLRIFIIISL</sequence>
<dbReference type="SUPFAM" id="SSF50494">
    <property type="entry name" value="Trypsin-like serine proteases"/>
    <property type="match status" value="1"/>
</dbReference>
<dbReference type="VEuPathDB" id="VectorBase:GMOY005029"/>
<keyword evidence="7" id="KW-0325">Glycoprotein</keyword>
<name>A0A1B0FMC8_GLOMM</name>
<evidence type="ECO:0000256" key="9">
    <source>
        <dbReference type="RuleBase" id="RU363034"/>
    </source>
</evidence>
<evidence type="ECO:0000259" key="11">
    <source>
        <dbReference type="PROSITE" id="PS50240"/>
    </source>
</evidence>
<evidence type="ECO:0000256" key="6">
    <source>
        <dbReference type="ARBA" id="ARBA00023157"/>
    </source>
</evidence>
<evidence type="ECO:0000256" key="1">
    <source>
        <dbReference type="ARBA" id="ARBA00004613"/>
    </source>
</evidence>
<dbReference type="Gene3D" id="2.40.10.10">
    <property type="entry name" value="Trypsin-like serine proteases"/>
    <property type="match status" value="2"/>
</dbReference>
<evidence type="ECO:0000256" key="2">
    <source>
        <dbReference type="ARBA" id="ARBA00022525"/>
    </source>
</evidence>
<dbReference type="GO" id="GO:0005576">
    <property type="term" value="C:extracellular region"/>
    <property type="evidence" value="ECO:0007669"/>
    <property type="project" value="UniProtKB-SubCell"/>
</dbReference>
<feature type="chain" id="PRO_5008407622" description="Peptidase S1 domain-containing protein" evidence="10">
    <location>
        <begin position="25"/>
        <end position="406"/>
    </location>
</feature>
<evidence type="ECO:0000313" key="13">
    <source>
        <dbReference type="Proteomes" id="UP000092444"/>
    </source>
</evidence>
<evidence type="ECO:0000256" key="5">
    <source>
        <dbReference type="ARBA" id="ARBA00023145"/>
    </source>
</evidence>
<dbReference type="PANTHER" id="PTHR24252:SF7">
    <property type="entry name" value="HYALIN"/>
    <property type="match status" value="1"/>
</dbReference>
<dbReference type="SMART" id="SM00020">
    <property type="entry name" value="Tryp_SPc"/>
    <property type="match status" value="1"/>
</dbReference>
<keyword evidence="9" id="KW-0378">Hydrolase</keyword>
<evidence type="ECO:0000256" key="10">
    <source>
        <dbReference type="SAM" id="SignalP"/>
    </source>
</evidence>
<dbReference type="InterPro" id="IPR043504">
    <property type="entry name" value="Peptidase_S1_PA_chymotrypsin"/>
</dbReference>
<feature type="signal peptide" evidence="10">
    <location>
        <begin position="1"/>
        <end position="24"/>
    </location>
</feature>
<evidence type="ECO:0000313" key="12">
    <source>
        <dbReference type="EnsemblMetazoa" id="GMOY005029-PA"/>
    </source>
</evidence>
<keyword evidence="5" id="KW-0865">Zymogen</keyword>
<reference evidence="12" key="1">
    <citation type="submission" date="2020-05" db="UniProtKB">
        <authorList>
            <consortium name="EnsemblMetazoa"/>
        </authorList>
    </citation>
    <scope>IDENTIFICATION</scope>
    <source>
        <strain evidence="12">Yale</strain>
    </source>
</reference>
<dbReference type="Proteomes" id="UP000092444">
    <property type="component" value="Unassembled WGS sequence"/>
</dbReference>
<dbReference type="PRINTS" id="PR00722">
    <property type="entry name" value="CHYMOTRYPSIN"/>
</dbReference>
<dbReference type="CDD" id="cd00190">
    <property type="entry name" value="Tryp_SPc"/>
    <property type="match status" value="1"/>
</dbReference>
<accession>A0A1B0FMC8</accession>
<protein>
    <recommendedName>
        <fullName evidence="11">Peptidase S1 domain-containing protein</fullName>
    </recommendedName>
</protein>
<dbReference type="InterPro" id="IPR001254">
    <property type="entry name" value="Trypsin_dom"/>
</dbReference>
<evidence type="ECO:0000256" key="7">
    <source>
        <dbReference type="ARBA" id="ARBA00023180"/>
    </source>
</evidence>
<dbReference type="InterPro" id="IPR009003">
    <property type="entry name" value="Peptidase_S1_PA"/>
</dbReference>
<proteinExistence type="inferred from homology"/>
<dbReference type="EnsemblMetazoa" id="GMOY005029-RA">
    <property type="protein sequence ID" value="GMOY005029-PA"/>
    <property type="gene ID" value="GMOY005029"/>
</dbReference>
<dbReference type="FunFam" id="2.40.10.10:FF:000028">
    <property type="entry name" value="Serine protease easter"/>
    <property type="match status" value="1"/>
</dbReference>
<evidence type="ECO:0000256" key="4">
    <source>
        <dbReference type="ARBA" id="ARBA00022837"/>
    </source>
</evidence>
<comment type="subcellular location">
    <subcellularLocation>
        <location evidence="1">Secreted</location>
    </subcellularLocation>
</comment>
<evidence type="ECO:0000256" key="8">
    <source>
        <dbReference type="ARBA" id="ARBA00024195"/>
    </source>
</evidence>
<dbReference type="STRING" id="37546.A0A1B0FMC8"/>
<dbReference type="AlphaFoldDB" id="A0A1B0FMC8"/>
<keyword evidence="9" id="KW-0645">Protease</keyword>
<feature type="domain" description="Peptidase S1" evidence="11">
    <location>
        <begin position="133"/>
        <end position="386"/>
    </location>
</feature>
<dbReference type="InterPro" id="IPR001314">
    <property type="entry name" value="Peptidase_S1A"/>
</dbReference>
<comment type="similarity">
    <text evidence="8">Belongs to the peptidase S1 family. CLIP subfamily.</text>
</comment>
<dbReference type="Pfam" id="PF00089">
    <property type="entry name" value="Trypsin"/>
    <property type="match status" value="1"/>
</dbReference>
<dbReference type="PROSITE" id="PS50240">
    <property type="entry name" value="TRYPSIN_DOM"/>
    <property type="match status" value="1"/>
</dbReference>
<keyword evidence="6" id="KW-1015">Disulfide bond</keyword>
<dbReference type="InterPro" id="IPR033116">
    <property type="entry name" value="TRYPSIN_SER"/>
</dbReference>
<dbReference type="GO" id="GO:0004252">
    <property type="term" value="F:serine-type endopeptidase activity"/>
    <property type="evidence" value="ECO:0007669"/>
    <property type="project" value="InterPro"/>
</dbReference>